<dbReference type="GO" id="GO:0004519">
    <property type="term" value="F:endonuclease activity"/>
    <property type="evidence" value="ECO:0007669"/>
    <property type="project" value="UniProtKB-KW"/>
</dbReference>
<reference evidence="8 9" key="1">
    <citation type="submission" date="2017-12" db="EMBL/GenBank/DDBJ databases">
        <authorList>
            <person name="Pombert J.-F."/>
            <person name="Haag K.L."/>
            <person name="Ebert D."/>
        </authorList>
    </citation>
    <scope>NUCLEOTIDE SEQUENCE [LARGE SCALE GENOMIC DNA]</scope>
    <source>
        <strain evidence="8">IL-G-3</strain>
    </source>
</reference>
<keyword evidence="6" id="KW-0695">RNA-directed DNA polymerase</keyword>
<dbReference type="STRING" id="1176355.A0A4V2JXD1"/>
<dbReference type="GO" id="GO:0016787">
    <property type="term" value="F:hydrolase activity"/>
    <property type="evidence" value="ECO:0007669"/>
    <property type="project" value="UniProtKB-KW"/>
</dbReference>
<dbReference type="GO" id="GO:0035613">
    <property type="term" value="F:RNA stem-loop binding"/>
    <property type="evidence" value="ECO:0007669"/>
    <property type="project" value="TreeGrafter"/>
</dbReference>
<dbReference type="Proteomes" id="UP000292282">
    <property type="component" value="Unassembled WGS sequence"/>
</dbReference>
<dbReference type="OrthoDB" id="2194511at2759"/>
<evidence type="ECO:0000256" key="6">
    <source>
        <dbReference type="ARBA" id="ARBA00022918"/>
    </source>
</evidence>
<dbReference type="Gene3D" id="3.30.420.10">
    <property type="entry name" value="Ribonuclease H-like superfamily/Ribonuclease H"/>
    <property type="match status" value="1"/>
</dbReference>
<evidence type="ECO:0000256" key="1">
    <source>
        <dbReference type="ARBA" id="ARBA00022679"/>
    </source>
</evidence>
<keyword evidence="1" id="KW-0808">Transferase</keyword>
<dbReference type="SUPFAM" id="SSF53098">
    <property type="entry name" value="Ribonuclease H-like"/>
    <property type="match status" value="1"/>
</dbReference>
<dbReference type="InterPro" id="IPR036397">
    <property type="entry name" value="RNaseH_sf"/>
</dbReference>
<dbReference type="GO" id="GO:0015074">
    <property type="term" value="P:DNA integration"/>
    <property type="evidence" value="ECO:0007669"/>
    <property type="project" value="InterPro"/>
</dbReference>
<dbReference type="GO" id="GO:0003964">
    <property type="term" value="F:RNA-directed DNA polymerase activity"/>
    <property type="evidence" value="ECO:0007669"/>
    <property type="project" value="UniProtKB-KW"/>
</dbReference>
<dbReference type="InterPro" id="IPR012337">
    <property type="entry name" value="RNaseH-like_sf"/>
</dbReference>
<keyword evidence="5" id="KW-0378">Hydrolase</keyword>
<dbReference type="PANTHER" id="PTHR41694">
    <property type="entry name" value="ENDOGENOUS RETROVIRUS GROUP K MEMBER POL PROTEIN"/>
    <property type="match status" value="1"/>
</dbReference>
<dbReference type="InterPro" id="IPR001584">
    <property type="entry name" value="Integrase_cat-core"/>
</dbReference>
<comment type="caution">
    <text evidence="8">The sequence shown here is derived from an EMBL/GenBank/DDBJ whole genome shotgun (WGS) entry which is preliminary data.</text>
</comment>
<feature type="domain" description="Integrase catalytic" evidence="7">
    <location>
        <begin position="58"/>
        <end position="220"/>
    </location>
</feature>
<dbReference type="Pfam" id="PF00665">
    <property type="entry name" value="rve"/>
    <property type="match status" value="1"/>
</dbReference>
<sequence length="334" mass="39362">MPKIVSCKNTKEKEILTAYLKTVNIMMALIAQKYYGIPKEYIKEYVKDCEACGDCNIKTIQPIYINHITKKYDLFMMDCVDLRRYSDQNDTYSWILYVIDTYTKHLWSFWMIEKNSKLVRDSLKFLFNNFGVSVAIQSDNSREFKNALLEAFLTDVNIKIIHKRPRNSKAKGQVERVNQTIKRWLAKKLHETGGRRWIEHLNKLFVHIIEHYIIQQTNLHLCFSSDNQHNNENEASMIVPAIDIDPDIVLVEENATDTQWILEIASDVHEEFTETVITIIADDLGSERKIRSDVAKDFKKYRERIIESNNSNKPKRDLSIGDQVLIKKRLRYKY</sequence>
<keyword evidence="3" id="KW-0540">Nuclease</keyword>
<evidence type="ECO:0000256" key="3">
    <source>
        <dbReference type="ARBA" id="ARBA00022722"/>
    </source>
</evidence>
<evidence type="ECO:0000256" key="2">
    <source>
        <dbReference type="ARBA" id="ARBA00022695"/>
    </source>
</evidence>
<accession>A0A4V2JXD1</accession>
<dbReference type="PROSITE" id="PS50994">
    <property type="entry name" value="INTEGRASE"/>
    <property type="match status" value="1"/>
</dbReference>
<proteinExistence type="predicted"/>
<protein>
    <recommendedName>
        <fullName evidence="7">Integrase catalytic domain-containing protein</fullName>
    </recommendedName>
</protein>
<organism evidence="8 9">
    <name type="scientific">Hamiltosporidium tvaerminnensis</name>
    <dbReference type="NCBI Taxonomy" id="1176355"/>
    <lineage>
        <taxon>Eukaryota</taxon>
        <taxon>Fungi</taxon>
        <taxon>Fungi incertae sedis</taxon>
        <taxon>Microsporidia</taxon>
        <taxon>Dubosqiidae</taxon>
        <taxon>Hamiltosporidium</taxon>
    </lineage>
</organism>
<keyword evidence="9" id="KW-1185">Reference proteome</keyword>
<keyword evidence="4" id="KW-0255">Endonuclease</keyword>
<dbReference type="AlphaFoldDB" id="A0A4V2JXD1"/>
<evidence type="ECO:0000256" key="5">
    <source>
        <dbReference type="ARBA" id="ARBA00022801"/>
    </source>
</evidence>
<evidence type="ECO:0000259" key="7">
    <source>
        <dbReference type="PROSITE" id="PS50994"/>
    </source>
</evidence>
<evidence type="ECO:0000256" key="4">
    <source>
        <dbReference type="ARBA" id="ARBA00022759"/>
    </source>
</evidence>
<evidence type="ECO:0000313" key="8">
    <source>
        <dbReference type="EMBL" id="TBU11302.1"/>
    </source>
</evidence>
<dbReference type="EMBL" id="PITK01001276">
    <property type="protein sequence ID" value="TBU11302.1"/>
    <property type="molecule type" value="Genomic_DNA"/>
</dbReference>
<gene>
    <name evidence="8" type="ORF">CWI38_1276p0020</name>
</gene>
<keyword evidence="2" id="KW-0548">Nucleotidyltransferase</keyword>
<name>A0A4V2JXD1_9MICR</name>
<dbReference type="GO" id="GO:0005634">
    <property type="term" value="C:nucleus"/>
    <property type="evidence" value="ECO:0007669"/>
    <property type="project" value="UniProtKB-ARBA"/>
</dbReference>
<dbReference type="VEuPathDB" id="MicrosporidiaDB:CWI38_1276p0020"/>
<evidence type="ECO:0000313" key="9">
    <source>
        <dbReference type="Proteomes" id="UP000292282"/>
    </source>
</evidence>
<dbReference type="PANTHER" id="PTHR41694:SF3">
    <property type="entry name" value="RNA-DIRECTED DNA POLYMERASE-RELATED"/>
    <property type="match status" value="1"/>
</dbReference>